<keyword evidence="7" id="KW-0067">ATP-binding</keyword>
<feature type="domain" description="Response regulatory" evidence="12">
    <location>
        <begin position="8"/>
        <end position="124"/>
    </location>
</feature>
<evidence type="ECO:0000256" key="2">
    <source>
        <dbReference type="ARBA" id="ARBA00012438"/>
    </source>
</evidence>
<dbReference type="SMART" id="SM00387">
    <property type="entry name" value="HATPase_c"/>
    <property type="match status" value="1"/>
</dbReference>
<gene>
    <name evidence="13" type="ORF">SAMN04488500_109132</name>
</gene>
<dbReference type="InterPro" id="IPR003594">
    <property type="entry name" value="HATPase_dom"/>
</dbReference>
<keyword evidence="3 9" id="KW-0597">Phosphoprotein</keyword>
<protein>
    <recommendedName>
        <fullName evidence="2">histidine kinase</fullName>
        <ecNumber evidence="2">2.7.13.3</ecNumber>
    </recommendedName>
</protein>
<evidence type="ECO:0000256" key="3">
    <source>
        <dbReference type="ARBA" id="ARBA00022553"/>
    </source>
</evidence>
<name>A0A1W2C553_9FIRM</name>
<dbReference type="Gene3D" id="1.10.287.130">
    <property type="match status" value="1"/>
</dbReference>
<dbReference type="PROSITE" id="PS50110">
    <property type="entry name" value="RESPONSE_REGULATORY"/>
    <property type="match status" value="1"/>
</dbReference>
<evidence type="ECO:0000256" key="7">
    <source>
        <dbReference type="ARBA" id="ARBA00022840"/>
    </source>
</evidence>
<evidence type="ECO:0000256" key="4">
    <source>
        <dbReference type="ARBA" id="ARBA00022679"/>
    </source>
</evidence>
<evidence type="ECO:0000259" key="12">
    <source>
        <dbReference type="PROSITE" id="PS50110"/>
    </source>
</evidence>
<keyword evidence="6 13" id="KW-0418">Kinase</keyword>
<dbReference type="RefSeq" id="WP_084576032.1">
    <property type="nucleotide sequence ID" value="NZ_CP155572.1"/>
</dbReference>
<dbReference type="InterPro" id="IPR001789">
    <property type="entry name" value="Sig_transdc_resp-reg_receiver"/>
</dbReference>
<dbReference type="SMART" id="SM00448">
    <property type="entry name" value="REC"/>
    <property type="match status" value="1"/>
</dbReference>
<dbReference type="EMBL" id="FWXI01000009">
    <property type="protein sequence ID" value="SMC80144.1"/>
    <property type="molecule type" value="Genomic_DNA"/>
</dbReference>
<dbReference type="SUPFAM" id="SSF52172">
    <property type="entry name" value="CheY-like"/>
    <property type="match status" value="1"/>
</dbReference>
<keyword evidence="14" id="KW-1185">Reference proteome</keyword>
<evidence type="ECO:0000259" key="11">
    <source>
        <dbReference type="PROSITE" id="PS50109"/>
    </source>
</evidence>
<dbReference type="SUPFAM" id="SSF55874">
    <property type="entry name" value="ATPase domain of HSP90 chaperone/DNA topoisomerase II/histidine kinase"/>
    <property type="match status" value="1"/>
</dbReference>
<dbReference type="SUPFAM" id="SSF47384">
    <property type="entry name" value="Homodimeric domain of signal transducing histidine kinase"/>
    <property type="match status" value="1"/>
</dbReference>
<evidence type="ECO:0000256" key="8">
    <source>
        <dbReference type="ARBA" id="ARBA00023012"/>
    </source>
</evidence>
<evidence type="ECO:0000256" key="10">
    <source>
        <dbReference type="SAM" id="MobiDB-lite"/>
    </source>
</evidence>
<dbReference type="PANTHER" id="PTHR43065:SF46">
    <property type="entry name" value="C4-DICARBOXYLATE TRANSPORT SENSOR PROTEIN DCTB"/>
    <property type="match status" value="1"/>
</dbReference>
<evidence type="ECO:0000313" key="14">
    <source>
        <dbReference type="Proteomes" id="UP000192738"/>
    </source>
</evidence>
<sequence length="397" mass="43282">MVEKPHLKLLVVDDDMVDRMAIIRQMKSSGISAEYWEAETYAKGIEAAKSSSYDCILVDYRLPDGTGIDFIELLNLETIPTPIIVLTGQGDETVAVEAMKAGASDYLVKGCFQAEALVQAVLGCIRLHHAQLAAKKAEEKALQSEKMALLGTTIAAISHEINQPLNAIKLISGSMLYRHRKGEQLTQETMVDTLSKIHASCERIEDIIHDVRAFIYREYNSPNVACNINTAITNVVDALQDTCSVSGITIELRLSPDLPAIRADLQRIEEAISNIVTNAIHALEDMDKSDKLICIETYYDGDVILTIRDNGPGIEESIQEKVFDPFFSTKSSGKGMGLGLPISLLTIQAAGGNIQYRTNADKGASFYISFPAFGEASSDDSPKHGTGVIGLERSANR</sequence>
<dbReference type="InterPro" id="IPR036890">
    <property type="entry name" value="HATPase_C_sf"/>
</dbReference>
<dbReference type="InterPro" id="IPR005467">
    <property type="entry name" value="His_kinase_dom"/>
</dbReference>
<dbReference type="SMART" id="SM00388">
    <property type="entry name" value="HisKA"/>
    <property type="match status" value="1"/>
</dbReference>
<keyword evidence="4" id="KW-0808">Transferase</keyword>
<feature type="domain" description="Histidine kinase" evidence="11">
    <location>
        <begin position="156"/>
        <end position="374"/>
    </location>
</feature>
<evidence type="ECO:0000256" key="1">
    <source>
        <dbReference type="ARBA" id="ARBA00000085"/>
    </source>
</evidence>
<comment type="catalytic activity">
    <reaction evidence="1">
        <text>ATP + protein L-histidine = ADP + protein N-phospho-L-histidine.</text>
        <dbReference type="EC" id="2.7.13.3"/>
    </reaction>
</comment>
<feature type="region of interest" description="Disordered" evidence="10">
    <location>
        <begin position="376"/>
        <end position="397"/>
    </location>
</feature>
<dbReference type="EC" id="2.7.13.3" evidence="2"/>
<dbReference type="Proteomes" id="UP000192738">
    <property type="component" value="Unassembled WGS sequence"/>
</dbReference>
<dbReference type="Gene3D" id="3.40.50.2300">
    <property type="match status" value="1"/>
</dbReference>
<evidence type="ECO:0000313" key="13">
    <source>
        <dbReference type="EMBL" id="SMC80144.1"/>
    </source>
</evidence>
<dbReference type="Pfam" id="PF00072">
    <property type="entry name" value="Response_reg"/>
    <property type="match status" value="1"/>
</dbReference>
<dbReference type="PROSITE" id="PS50109">
    <property type="entry name" value="HIS_KIN"/>
    <property type="match status" value="1"/>
</dbReference>
<dbReference type="PRINTS" id="PR00344">
    <property type="entry name" value="BCTRLSENSOR"/>
</dbReference>
<accession>A0A1W2C553</accession>
<dbReference type="AlphaFoldDB" id="A0A1W2C553"/>
<dbReference type="Gene3D" id="3.30.565.10">
    <property type="entry name" value="Histidine kinase-like ATPase, C-terminal domain"/>
    <property type="match status" value="1"/>
</dbReference>
<feature type="modified residue" description="4-aspartylphosphate" evidence="9">
    <location>
        <position position="59"/>
    </location>
</feature>
<dbReference type="InterPro" id="IPR003661">
    <property type="entry name" value="HisK_dim/P_dom"/>
</dbReference>
<dbReference type="Pfam" id="PF00512">
    <property type="entry name" value="HisKA"/>
    <property type="match status" value="1"/>
</dbReference>
<dbReference type="OrthoDB" id="9784397at2"/>
<dbReference type="PANTHER" id="PTHR43065">
    <property type="entry name" value="SENSOR HISTIDINE KINASE"/>
    <property type="match status" value="1"/>
</dbReference>
<dbReference type="InterPro" id="IPR036097">
    <property type="entry name" value="HisK_dim/P_sf"/>
</dbReference>
<dbReference type="CDD" id="cd00156">
    <property type="entry name" value="REC"/>
    <property type="match status" value="1"/>
</dbReference>
<dbReference type="CDD" id="cd00082">
    <property type="entry name" value="HisKA"/>
    <property type="match status" value="1"/>
</dbReference>
<reference evidence="13 14" key="1">
    <citation type="submission" date="2017-04" db="EMBL/GenBank/DDBJ databases">
        <authorList>
            <person name="Afonso C.L."/>
            <person name="Miller P.J."/>
            <person name="Scott M.A."/>
            <person name="Spackman E."/>
            <person name="Goraichik I."/>
            <person name="Dimitrov K.M."/>
            <person name="Suarez D.L."/>
            <person name="Swayne D.E."/>
        </authorList>
    </citation>
    <scope>NUCLEOTIDE SEQUENCE [LARGE SCALE GENOMIC DNA]</scope>
    <source>
        <strain evidence="13 14">DSM 5090</strain>
    </source>
</reference>
<evidence type="ECO:0000256" key="5">
    <source>
        <dbReference type="ARBA" id="ARBA00022741"/>
    </source>
</evidence>
<dbReference type="STRING" id="112901.SAMN04488500_109132"/>
<proteinExistence type="predicted"/>
<keyword evidence="8" id="KW-0902">Two-component regulatory system</keyword>
<keyword evidence="5" id="KW-0547">Nucleotide-binding</keyword>
<dbReference type="InterPro" id="IPR011006">
    <property type="entry name" value="CheY-like_superfamily"/>
</dbReference>
<dbReference type="InterPro" id="IPR004358">
    <property type="entry name" value="Sig_transdc_His_kin-like_C"/>
</dbReference>
<evidence type="ECO:0000256" key="6">
    <source>
        <dbReference type="ARBA" id="ARBA00022777"/>
    </source>
</evidence>
<evidence type="ECO:0000256" key="9">
    <source>
        <dbReference type="PROSITE-ProRule" id="PRU00169"/>
    </source>
</evidence>
<dbReference type="Pfam" id="PF02518">
    <property type="entry name" value="HATPase_c"/>
    <property type="match status" value="1"/>
</dbReference>
<dbReference type="GO" id="GO:0005524">
    <property type="term" value="F:ATP binding"/>
    <property type="evidence" value="ECO:0007669"/>
    <property type="project" value="UniProtKB-KW"/>
</dbReference>
<organism evidence="13 14">
    <name type="scientific">Sporomusa malonica</name>
    <dbReference type="NCBI Taxonomy" id="112901"/>
    <lineage>
        <taxon>Bacteria</taxon>
        <taxon>Bacillati</taxon>
        <taxon>Bacillota</taxon>
        <taxon>Negativicutes</taxon>
        <taxon>Selenomonadales</taxon>
        <taxon>Sporomusaceae</taxon>
        <taxon>Sporomusa</taxon>
    </lineage>
</organism>
<dbReference type="GO" id="GO:0000155">
    <property type="term" value="F:phosphorelay sensor kinase activity"/>
    <property type="evidence" value="ECO:0007669"/>
    <property type="project" value="InterPro"/>
</dbReference>